<dbReference type="GO" id="GO:0003984">
    <property type="term" value="F:acetolactate synthase activity"/>
    <property type="evidence" value="ECO:0007669"/>
    <property type="project" value="TreeGrafter"/>
</dbReference>
<feature type="domain" description="Thiamine pyrophosphate enzyme N-terminal TPP-binding" evidence="7">
    <location>
        <begin position="1"/>
        <end position="114"/>
    </location>
</feature>
<evidence type="ECO:0000259" key="5">
    <source>
        <dbReference type="Pfam" id="PF00205"/>
    </source>
</evidence>
<feature type="region of interest" description="Disordered" evidence="4">
    <location>
        <begin position="170"/>
        <end position="190"/>
    </location>
</feature>
<evidence type="ECO:0000256" key="2">
    <source>
        <dbReference type="ARBA" id="ARBA00023052"/>
    </source>
</evidence>
<keyword evidence="8" id="KW-0456">Lyase</keyword>
<dbReference type="GO" id="GO:0050660">
    <property type="term" value="F:flavin adenine dinucleotide binding"/>
    <property type="evidence" value="ECO:0007669"/>
    <property type="project" value="TreeGrafter"/>
</dbReference>
<dbReference type="CDD" id="cd07035">
    <property type="entry name" value="TPP_PYR_POX_like"/>
    <property type="match status" value="1"/>
</dbReference>
<feature type="domain" description="Thiamine pyrophosphate enzyme TPP-binding" evidence="6">
    <location>
        <begin position="386"/>
        <end position="528"/>
    </location>
</feature>
<dbReference type="Pfam" id="PF02775">
    <property type="entry name" value="TPP_enzyme_C"/>
    <property type="match status" value="1"/>
</dbReference>
<dbReference type="CDD" id="cd00568">
    <property type="entry name" value="TPP_enzymes"/>
    <property type="match status" value="1"/>
</dbReference>
<dbReference type="EC" id="4.1.1.75" evidence="8"/>
<dbReference type="GO" id="GO:0009099">
    <property type="term" value="P:L-valine biosynthetic process"/>
    <property type="evidence" value="ECO:0007669"/>
    <property type="project" value="TreeGrafter"/>
</dbReference>
<dbReference type="InterPro" id="IPR012000">
    <property type="entry name" value="Thiamin_PyroP_enz_cen_dom"/>
</dbReference>
<evidence type="ECO:0000256" key="3">
    <source>
        <dbReference type="RuleBase" id="RU362132"/>
    </source>
</evidence>
<dbReference type="PANTHER" id="PTHR18968:SF13">
    <property type="entry name" value="ACETOLACTATE SYNTHASE CATALYTIC SUBUNIT, MITOCHONDRIAL"/>
    <property type="match status" value="1"/>
</dbReference>
<evidence type="ECO:0000259" key="6">
    <source>
        <dbReference type="Pfam" id="PF02775"/>
    </source>
</evidence>
<evidence type="ECO:0000313" key="9">
    <source>
        <dbReference type="Proteomes" id="UP001162834"/>
    </source>
</evidence>
<dbReference type="KEGG" id="sbae:DSM104329_01111"/>
<evidence type="ECO:0000256" key="4">
    <source>
        <dbReference type="SAM" id="MobiDB-lite"/>
    </source>
</evidence>
<sequence length="555" mass="56828">MTVADGIVAALAERAVDTVFGIPGVHNLALFAALEAGGVRTIVVRHEATAAYAADVHGRLTGRPGVCVTTSGPGAANAVAAMGEAQASCSPLLHVTTTVARRHLDAGVSRGVLHEHPRQRDIFAPVSKLAVRADDPATVAAIVGHAFDTAALAPCGPAYVEIPTDVLAEAAPGPTGLPGATPPERTPAPTRPVLRELAQRLERAERPLIWVGSGGAPHAPEVLELAERLGAPVVLTHSAKRAWSGGGPPLVVRHPPHEPAIGDLCAAADAVLVLGSDLDGMMTQEFRLPLAGVLRVDVDPRRMDLSYPSELAVPGEVEGVVRGLLALVGPRAGGGWGAGAVARADAAAASALDGDGDAAAGLTYVSALDRAIGDAQVVVACDMAISGYWTAAYLPLGASRRIVYPVGWGTLGFALPGAIGAARAGAGRAIVVCGDGGVLFAIGELATIAQEELPVTIVVQTDGGYGMLRYDEERMYDRTFAVDLRAPDFPALAGAFGLPAERVDCLDPGLPDVLARAVQGRGPNLVDVIGRLTPPRTTSPRWPLVAHPSGPPGRP</sequence>
<dbReference type="InterPro" id="IPR012001">
    <property type="entry name" value="Thiamin_PyroP_enz_TPP-bd_dom"/>
</dbReference>
<evidence type="ECO:0000256" key="1">
    <source>
        <dbReference type="ARBA" id="ARBA00007812"/>
    </source>
</evidence>
<feature type="compositionally biased region" description="Low complexity" evidence="4">
    <location>
        <begin position="170"/>
        <end position="179"/>
    </location>
</feature>
<evidence type="ECO:0000313" key="8">
    <source>
        <dbReference type="EMBL" id="UGS34729.1"/>
    </source>
</evidence>
<dbReference type="Pfam" id="PF02776">
    <property type="entry name" value="TPP_enzyme_N"/>
    <property type="match status" value="1"/>
</dbReference>
<dbReference type="InterPro" id="IPR045229">
    <property type="entry name" value="TPP_enz"/>
</dbReference>
<dbReference type="InterPro" id="IPR011766">
    <property type="entry name" value="TPP_enzyme_TPP-bd"/>
</dbReference>
<feature type="compositionally biased region" description="Pro residues" evidence="4">
    <location>
        <begin position="180"/>
        <end position="190"/>
    </location>
</feature>
<dbReference type="GO" id="GO:0009097">
    <property type="term" value="P:isoleucine biosynthetic process"/>
    <property type="evidence" value="ECO:0007669"/>
    <property type="project" value="TreeGrafter"/>
</dbReference>
<dbReference type="SUPFAM" id="SSF52467">
    <property type="entry name" value="DHS-like NAD/FAD-binding domain"/>
    <property type="match status" value="1"/>
</dbReference>
<organism evidence="8 9">
    <name type="scientific">Capillimicrobium parvum</name>
    <dbReference type="NCBI Taxonomy" id="2884022"/>
    <lineage>
        <taxon>Bacteria</taxon>
        <taxon>Bacillati</taxon>
        <taxon>Actinomycetota</taxon>
        <taxon>Thermoleophilia</taxon>
        <taxon>Solirubrobacterales</taxon>
        <taxon>Capillimicrobiaceae</taxon>
        <taxon>Capillimicrobium</taxon>
    </lineage>
</organism>
<dbReference type="RefSeq" id="WP_259314396.1">
    <property type="nucleotide sequence ID" value="NZ_CP087164.1"/>
</dbReference>
<protein>
    <submittedName>
        <fullName evidence="8">2-ketoarginine decarboxylase AruI</fullName>
        <ecNumber evidence="8">4.1.1.75</ecNumber>
    </submittedName>
</protein>
<feature type="domain" description="Thiamine pyrophosphate enzyme central" evidence="5">
    <location>
        <begin position="195"/>
        <end position="323"/>
    </location>
</feature>
<dbReference type="PANTHER" id="PTHR18968">
    <property type="entry name" value="THIAMINE PYROPHOSPHATE ENZYMES"/>
    <property type="match status" value="1"/>
</dbReference>
<reference evidence="8" key="1">
    <citation type="journal article" date="2022" name="Int. J. Syst. Evol. Microbiol.">
        <title>Pseudomonas aegrilactucae sp. nov. and Pseudomonas morbosilactucae sp. nov., pathogens causing bacterial rot of lettuce in Japan.</title>
        <authorList>
            <person name="Sawada H."/>
            <person name="Fujikawa T."/>
            <person name="Satou M."/>
        </authorList>
    </citation>
    <scope>NUCLEOTIDE SEQUENCE</scope>
    <source>
        <strain evidence="8">0166_1</strain>
    </source>
</reference>
<dbReference type="Pfam" id="PF00205">
    <property type="entry name" value="TPP_enzyme_M"/>
    <property type="match status" value="1"/>
</dbReference>
<dbReference type="InterPro" id="IPR029061">
    <property type="entry name" value="THDP-binding"/>
</dbReference>
<evidence type="ECO:0000259" key="7">
    <source>
        <dbReference type="Pfam" id="PF02776"/>
    </source>
</evidence>
<dbReference type="InterPro" id="IPR029035">
    <property type="entry name" value="DHS-like_NAD/FAD-binding_dom"/>
</dbReference>
<keyword evidence="9" id="KW-1185">Reference proteome</keyword>
<dbReference type="SUPFAM" id="SSF52518">
    <property type="entry name" value="Thiamin diphosphate-binding fold (THDP-binding)"/>
    <property type="match status" value="2"/>
</dbReference>
<accession>A0A9E6XUP8</accession>
<dbReference type="GO" id="GO:0000287">
    <property type="term" value="F:magnesium ion binding"/>
    <property type="evidence" value="ECO:0007669"/>
    <property type="project" value="InterPro"/>
</dbReference>
<gene>
    <name evidence="8" type="primary">aruI</name>
    <name evidence="8" type="ORF">DSM104329_01111</name>
</gene>
<dbReference type="EMBL" id="CP087164">
    <property type="protein sequence ID" value="UGS34729.1"/>
    <property type="molecule type" value="Genomic_DNA"/>
</dbReference>
<dbReference type="Proteomes" id="UP001162834">
    <property type="component" value="Chromosome"/>
</dbReference>
<dbReference type="Gene3D" id="3.40.50.1220">
    <property type="entry name" value="TPP-binding domain"/>
    <property type="match status" value="1"/>
</dbReference>
<dbReference type="GO" id="GO:0005948">
    <property type="term" value="C:acetolactate synthase complex"/>
    <property type="evidence" value="ECO:0007669"/>
    <property type="project" value="TreeGrafter"/>
</dbReference>
<proteinExistence type="inferred from homology"/>
<name>A0A9E6XUP8_9ACTN</name>
<comment type="similarity">
    <text evidence="1 3">Belongs to the TPP enzyme family.</text>
</comment>
<keyword evidence="2 3" id="KW-0786">Thiamine pyrophosphate</keyword>
<dbReference type="GO" id="GO:0047435">
    <property type="term" value="F:5-guanidino-2-oxopentanoate decarboxylase activity"/>
    <property type="evidence" value="ECO:0007669"/>
    <property type="project" value="UniProtKB-EC"/>
</dbReference>
<dbReference type="AlphaFoldDB" id="A0A9E6XUP8"/>
<dbReference type="Gene3D" id="3.40.50.970">
    <property type="match status" value="2"/>
</dbReference>
<dbReference type="GO" id="GO:0030976">
    <property type="term" value="F:thiamine pyrophosphate binding"/>
    <property type="evidence" value="ECO:0007669"/>
    <property type="project" value="InterPro"/>
</dbReference>